<evidence type="ECO:0000259" key="2">
    <source>
        <dbReference type="Pfam" id="PF10988"/>
    </source>
</evidence>
<name>A0A2S1SI06_9FLAO</name>
<evidence type="ECO:0000256" key="1">
    <source>
        <dbReference type="SAM" id="SignalP"/>
    </source>
</evidence>
<dbReference type="Pfam" id="PF10988">
    <property type="entry name" value="DUF2807"/>
    <property type="match status" value="1"/>
</dbReference>
<evidence type="ECO:0000313" key="4">
    <source>
        <dbReference type="Proteomes" id="UP000244937"/>
    </source>
</evidence>
<feature type="domain" description="Putative auto-transporter adhesin head GIN" evidence="2">
    <location>
        <begin position="29"/>
        <end position="229"/>
    </location>
</feature>
<organism evidence="3 4">
    <name type="scientific">Flavobacterium pallidum</name>
    <dbReference type="NCBI Taxonomy" id="2172098"/>
    <lineage>
        <taxon>Bacteria</taxon>
        <taxon>Pseudomonadati</taxon>
        <taxon>Bacteroidota</taxon>
        <taxon>Flavobacteriia</taxon>
        <taxon>Flavobacteriales</taxon>
        <taxon>Flavobacteriaceae</taxon>
        <taxon>Flavobacterium</taxon>
    </lineage>
</organism>
<protein>
    <recommendedName>
        <fullName evidence="2">Putative auto-transporter adhesin head GIN domain-containing protein</fullName>
    </recommendedName>
</protein>
<dbReference type="KEGG" id="fpal:HYN49_08950"/>
<dbReference type="InterPro" id="IPR021255">
    <property type="entry name" value="DUF2807"/>
</dbReference>
<sequence length="253" mass="26750">MLKITTTIVLFLIGMLTQAQVSENRTITDFSKIEVKNGIALSYSNDPIPSAKVESGSNENLSNIVMEVKNGTLKIYTADQNPVNDVTVYVHNHGINAFSASSKATITLPQIVETRSMDIRLATGAKFTGIVKASATTTVNVSDDAVFNGLIETGRLSGNFTGNASVVLAGKVYEAFLYANNNAIISARNLDTENTAIFASEAAALNIHAGSNMSLNISDTAKVTYSGTPKSVKYSEGALATIKDKSKDGLSAN</sequence>
<proteinExistence type="predicted"/>
<keyword evidence="4" id="KW-1185">Reference proteome</keyword>
<dbReference type="Proteomes" id="UP000244937">
    <property type="component" value="Chromosome"/>
</dbReference>
<dbReference type="AlphaFoldDB" id="A0A2S1SI06"/>
<dbReference type="OrthoDB" id="1334517at2"/>
<accession>A0A2S1SI06</accession>
<dbReference type="EMBL" id="CP029187">
    <property type="protein sequence ID" value="AWI26015.1"/>
    <property type="molecule type" value="Genomic_DNA"/>
</dbReference>
<gene>
    <name evidence="3" type="ORF">HYN49_08950</name>
</gene>
<dbReference type="RefSeq" id="WP_108903794.1">
    <property type="nucleotide sequence ID" value="NZ_CP029187.1"/>
</dbReference>
<dbReference type="Gene3D" id="2.160.20.120">
    <property type="match status" value="1"/>
</dbReference>
<feature type="chain" id="PRO_5015620731" description="Putative auto-transporter adhesin head GIN domain-containing protein" evidence="1">
    <location>
        <begin position="22"/>
        <end position="253"/>
    </location>
</feature>
<reference evidence="3 4" key="1">
    <citation type="submission" date="2018-05" db="EMBL/GenBank/DDBJ databases">
        <title>Genome sequencing of Flavobacterium sp. HYN0049.</title>
        <authorList>
            <person name="Yi H."/>
            <person name="Baek C."/>
        </authorList>
    </citation>
    <scope>NUCLEOTIDE SEQUENCE [LARGE SCALE GENOMIC DNA]</scope>
    <source>
        <strain evidence="3 4">HYN0049</strain>
    </source>
</reference>
<evidence type="ECO:0000313" key="3">
    <source>
        <dbReference type="EMBL" id="AWI26015.1"/>
    </source>
</evidence>
<keyword evidence="1" id="KW-0732">Signal</keyword>
<feature type="signal peptide" evidence="1">
    <location>
        <begin position="1"/>
        <end position="21"/>
    </location>
</feature>